<keyword evidence="2" id="KW-1185">Reference proteome</keyword>
<name>A0ABW1VJ13_9MICO</name>
<reference evidence="2" key="1">
    <citation type="journal article" date="2019" name="Int. J. Syst. Evol. Microbiol.">
        <title>The Global Catalogue of Microorganisms (GCM) 10K type strain sequencing project: providing services to taxonomists for standard genome sequencing and annotation.</title>
        <authorList>
            <consortium name="The Broad Institute Genomics Platform"/>
            <consortium name="The Broad Institute Genome Sequencing Center for Infectious Disease"/>
            <person name="Wu L."/>
            <person name="Ma J."/>
        </authorList>
    </citation>
    <scope>NUCLEOTIDE SEQUENCE [LARGE SCALE GENOMIC DNA]</scope>
    <source>
        <strain evidence="2">CCUG 43304</strain>
    </source>
</reference>
<protein>
    <submittedName>
        <fullName evidence="1">Uncharacterized protein</fullName>
    </submittedName>
</protein>
<proteinExistence type="predicted"/>
<dbReference type="RefSeq" id="WP_386731806.1">
    <property type="nucleotide sequence ID" value="NZ_JBHSTP010000003.1"/>
</dbReference>
<gene>
    <name evidence="1" type="ORF">ACFQB0_11850</name>
</gene>
<evidence type="ECO:0000313" key="1">
    <source>
        <dbReference type="EMBL" id="MFC6356798.1"/>
    </source>
</evidence>
<comment type="caution">
    <text evidence="1">The sequence shown here is derived from an EMBL/GenBank/DDBJ whole genome shotgun (WGS) entry which is preliminary data.</text>
</comment>
<organism evidence="1 2">
    <name type="scientific">Luethyella okanaganae</name>
    <dbReference type="NCBI Taxonomy" id="69372"/>
    <lineage>
        <taxon>Bacteria</taxon>
        <taxon>Bacillati</taxon>
        <taxon>Actinomycetota</taxon>
        <taxon>Actinomycetes</taxon>
        <taxon>Micrococcales</taxon>
        <taxon>Microbacteriaceae</taxon>
        <taxon>Luethyella</taxon>
    </lineage>
</organism>
<dbReference type="Proteomes" id="UP001596306">
    <property type="component" value="Unassembled WGS sequence"/>
</dbReference>
<sequence>MRTEERGDGAVVAPALLAAASIGSWSRGRSSRSPWWTRSIAAANLAFWERS</sequence>
<accession>A0ABW1VJ13</accession>
<dbReference type="EMBL" id="JBHSTP010000003">
    <property type="protein sequence ID" value="MFC6356798.1"/>
    <property type="molecule type" value="Genomic_DNA"/>
</dbReference>
<evidence type="ECO:0000313" key="2">
    <source>
        <dbReference type="Proteomes" id="UP001596306"/>
    </source>
</evidence>